<name>A0A934WQU4_9FIRM</name>
<comment type="subcellular location">
    <subcellularLocation>
        <location evidence="1">Membrane</location>
        <topology evidence="1">Multi-pass membrane protein</topology>
    </subcellularLocation>
</comment>
<evidence type="ECO:0000256" key="3">
    <source>
        <dbReference type="ARBA" id="ARBA00022692"/>
    </source>
</evidence>
<feature type="transmembrane region" description="Helical" evidence="6">
    <location>
        <begin position="28"/>
        <end position="57"/>
    </location>
</feature>
<evidence type="ECO:0000256" key="5">
    <source>
        <dbReference type="ARBA" id="ARBA00023136"/>
    </source>
</evidence>
<dbReference type="PANTHER" id="PTHR34857">
    <property type="entry name" value="SLL0384 PROTEIN"/>
    <property type="match status" value="1"/>
</dbReference>
<keyword evidence="2" id="KW-1003">Cell membrane</keyword>
<dbReference type="GO" id="GO:0005886">
    <property type="term" value="C:plasma membrane"/>
    <property type="evidence" value="ECO:0007669"/>
    <property type="project" value="UniProtKB-ARBA"/>
</dbReference>
<accession>A0A934WQU4</accession>
<comment type="caution">
    <text evidence="7">The sequence shown here is derived from an EMBL/GenBank/DDBJ whole genome shotgun (WGS) entry which is preliminary data.</text>
</comment>
<protein>
    <submittedName>
        <fullName evidence="7">Energy-coupling factor transporter transmembrane protein EcfT</fullName>
    </submittedName>
</protein>
<proteinExistence type="predicted"/>
<evidence type="ECO:0000256" key="1">
    <source>
        <dbReference type="ARBA" id="ARBA00004141"/>
    </source>
</evidence>
<feature type="transmembrane region" description="Helical" evidence="6">
    <location>
        <begin position="108"/>
        <end position="127"/>
    </location>
</feature>
<dbReference type="EMBL" id="JAEQMG010000010">
    <property type="protein sequence ID" value="MBK6087172.1"/>
    <property type="molecule type" value="Genomic_DNA"/>
</dbReference>
<organism evidence="7 8">
    <name type="scientific">Ruminococcus difficilis</name>
    <dbReference type="NCBI Taxonomy" id="2763069"/>
    <lineage>
        <taxon>Bacteria</taxon>
        <taxon>Bacillati</taxon>
        <taxon>Bacillota</taxon>
        <taxon>Clostridia</taxon>
        <taxon>Eubacteriales</taxon>
        <taxon>Oscillospiraceae</taxon>
        <taxon>Ruminococcus</taxon>
    </lineage>
</organism>
<feature type="transmembrane region" description="Helical" evidence="6">
    <location>
        <begin position="69"/>
        <end position="88"/>
    </location>
</feature>
<dbReference type="RefSeq" id="WP_186833628.1">
    <property type="nucleotide sequence ID" value="NZ_JAEQMG010000010.1"/>
</dbReference>
<feature type="transmembrane region" description="Helical" evidence="6">
    <location>
        <begin position="245"/>
        <end position="265"/>
    </location>
</feature>
<dbReference type="InterPro" id="IPR051611">
    <property type="entry name" value="ECF_transporter_component"/>
</dbReference>
<dbReference type="Proteomes" id="UP000633365">
    <property type="component" value="Unassembled WGS sequence"/>
</dbReference>
<feature type="transmembrane region" description="Helical" evidence="6">
    <location>
        <begin position="192"/>
        <end position="211"/>
    </location>
</feature>
<dbReference type="InterPro" id="IPR003339">
    <property type="entry name" value="ABC/ECF_trnsptr_transmembrane"/>
</dbReference>
<evidence type="ECO:0000313" key="8">
    <source>
        <dbReference type="Proteomes" id="UP000633365"/>
    </source>
</evidence>
<dbReference type="AlphaFoldDB" id="A0A934WQU4"/>
<gene>
    <name evidence="7" type="ORF">JKK62_00615</name>
</gene>
<sequence>MRDITLGQYFPADSVIHRLDPRVKILSLIAYIILVFCTFNYVSLALMAAVVLMIVILSKVPLKMYLKSLKVIIVIVIITSLLNLFYGTGEPIFQWGFIKVTWAGIHNAVFVCVRIVCLILCSSVLTFTTSPTDLTDALERLMKPLTIFHVKVHEIAMMMTIALRFVPTLLEETDKIMAAQKARGADMESGNLITRVKALVPILVPLFVSAFRRAYELAVAMECRCYRGGEGRTRMKQLHLATRDYLSIVFTLLVIAGVVLLNVFVNITV</sequence>
<evidence type="ECO:0000256" key="4">
    <source>
        <dbReference type="ARBA" id="ARBA00022989"/>
    </source>
</evidence>
<evidence type="ECO:0000313" key="7">
    <source>
        <dbReference type="EMBL" id="MBK6087172.1"/>
    </source>
</evidence>
<evidence type="ECO:0000256" key="2">
    <source>
        <dbReference type="ARBA" id="ARBA00022475"/>
    </source>
</evidence>
<keyword evidence="3 6" id="KW-0812">Transmembrane</keyword>
<dbReference type="CDD" id="cd16914">
    <property type="entry name" value="EcfT"/>
    <property type="match status" value="1"/>
</dbReference>
<reference evidence="7" key="1">
    <citation type="submission" date="2021-01" db="EMBL/GenBank/DDBJ databases">
        <title>Genome public.</title>
        <authorList>
            <person name="Liu C."/>
            <person name="Sun Q."/>
        </authorList>
    </citation>
    <scope>NUCLEOTIDE SEQUENCE</scope>
    <source>
        <strain evidence="7">M6</strain>
    </source>
</reference>
<dbReference type="Pfam" id="PF02361">
    <property type="entry name" value="CbiQ"/>
    <property type="match status" value="1"/>
</dbReference>
<dbReference type="PANTHER" id="PTHR34857:SF2">
    <property type="entry name" value="SLL0384 PROTEIN"/>
    <property type="match status" value="1"/>
</dbReference>
<keyword evidence="5 6" id="KW-0472">Membrane</keyword>
<keyword evidence="4 6" id="KW-1133">Transmembrane helix</keyword>
<evidence type="ECO:0000256" key="6">
    <source>
        <dbReference type="SAM" id="Phobius"/>
    </source>
</evidence>
<keyword evidence="8" id="KW-1185">Reference proteome</keyword>